<comment type="caution">
    <text evidence="9">The sequence shown here is derived from an EMBL/GenBank/DDBJ whole genome shotgun (WGS) entry which is preliminary data.</text>
</comment>
<evidence type="ECO:0000256" key="5">
    <source>
        <dbReference type="ARBA" id="ARBA00023136"/>
    </source>
</evidence>
<keyword evidence="3 7" id="KW-0812">Transmembrane</keyword>
<protein>
    <submittedName>
        <fullName evidence="9">Phage shock protein PspC (Stress-responsive transcriptional regulator)</fullName>
    </submittedName>
</protein>
<feature type="region of interest" description="Disordered" evidence="6">
    <location>
        <begin position="378"/>
        <end position="400"/>
    </location>
</feature>
<feature type="transmembrane region" description="Helical" evidence="7">
    <location>
        <begin position="244"/>
        <end position="264"/>
    </location>
</feature>
<reference evidence="9 10" key="1">
    <citation type="submission" date="2020-08" db="EMBL/GenBank/DDBJ databases">
        <title>Genomic Encyclopedia of Archaeal and Bacterial Type Strains, Phase II (KMG-II): from individual species to whole genera.</title>
        <authorList>
            <person name="Goeker M."/>
        </authorList>
    </citation>
    <scope>NUCLEOTIDE SEQUENCE [LARGE SCALE GENOMIC DNA]</scope>
    <source>
        <strain evidence="9 10">DSM 23288</strain>
    </source>
</reference>
<keyword evidence="4 7" id="KW-1133">Transmembrane helix</keyword>
<evidence type="ECO:0000259" key="8">
    <source>
        <dbReference type="Pfam" id="PF04024"/>
    </source>
</evidence>
<feature type="transmembrane region" description="Helical" evidence="7">
    <location>
        <begin position="218"/>
        <end position="237"/>
    </location>
</feature>
<dbReference type="Proteomes" id="UP000585272">
    <property type="component" value="Unassembled WGS sequence"/>
</dbReference>
<dbReference type="RefSeq" id="WP_183341993.1">
    <property type="nucleotide sequence ID" value="NZ_JACHNU010000002.1"/>
</dbReference>
<evidence type="ECO:0000256" key="3">
    <source>
        <dbReference type="ARBA" id="ARBA00022692"/>
    </source>
</evidence>
<evidence type="ECO:0000256" key="2">
    <source>
        <dbReference type="ARBA" id="ARBA00022475"/>
    </source>
</evidence>
<keyword evidence="2" id="KW-1003">Cell membrane</keyword>
<dbReference type="EMBL" id="JACHNU010000002">
    <property type="protein sequence ID" value="MBB4662655.1"/>
    <property type="molecule type" value="Genomic_DNA"/>
</dbReference>
<feature type="transmembrane region" description="Helical" evidence="7">
    <location>
        <begin position="186"/>
        <end position="206"/>
    </location>
</feature>
<gene>
    <name evidence="9" type="ORF">BDZ31_002241</name>
</gene>
<dbReference type="PANTHER" id="PTHR33885">
    <property type="entry name" value="PHAGE SHOCK PROTEIN C"/>
    <property type="match status" value="1"/>
</dbReference>
<dbReference type="InterPro" id="IPR052027">
    <property type="entry name" value="PspC"/>
</dbReference>
<dbReference type="Pfam" id="PF04024">
    <property type="entry name" value="PspC"/>
    <property type="match status" value="1"/>
</dbReference>
<feature type="transmembrane region" description="Helical" evidence="7">
    <location>
        <begin position="47"/>
        <end position="74"/>
    </location>
</feature>
<evidence type="ECO:0000313" key="10">
    <source>
        <dbReference type="Proteomes" id="UP000585272"/>
    </source>
</evidence>
<organism evidence="9 10">
    <name type="scientific">Conexibacter arvalis</name>
    <dbReference type="NCBI Taxonomy" id="912552"/>
    <lineage>
        <taxon>Bacteria</taxon>
        <taxon>Bacillati</taxon>
        <taxon>Actinomycetota</taxon>
        <taxon>Thermoleophilia</taxon>
        <taxon>Solirubrobacterales</taxon>
        <taxon>Conexibacteraceae</taxon>
        <taxon>Conexibacter</taxon>
    </lineage>
</organism>
<evidence type="ECO:0000313" key="9">
    <source>
        <dbReference type="EMBL" id="MBB4662655.1"/>
    </source>
</evidence>
<feature type="transmembrane region" description="Helical" evidence="7">
    <location>
        <begin position="119"/>
        <end position="138"/>
    </location>
</feature>
<dbReference type="AlphaFoldDB" id="A0A840IE93"/>
<evidence type="ECO:0000256" key="6">
    <source>
        <dbReference type="SAM" id="MobiDB-lite"/>
    </source>
</evidence>
<dbReference type="PANTHER" id="PTHR33885:SF3">
    <property type="entry name" value="PHAGE SHOCK PROTEIN C"/>
    <property type="match status" value="1"/>
</dbReference>
<comment type="subcellular location">
    <subcellularLocation>
        <location evidence="1">Cell membrane</location>
        <topology evidence="1">Single-pass membrane protein</topology>
    </subcellularLocation>
</comment>
<evidence type="ECO:0000256" key="1">
    <source>
        <dbReference type="ARBA" id="ARBA00004162"/>
    </source>
</evidence>
<evidence type="ECO:0000256" key="7">
    <source>
        <dbReference type="SAM" id="Phobius"/>
    </source>
</evidence>
<keyword evidence="10" id="KW-1185">Reference proteome</keyword>
<proteinExistence type="predicted"/>
<sequence length="400" mass="40518">MTTETTGSQPQGASQPLPRRRLERSRGDRVIAGVCGGLARHLGVDPVLVRIVVLATVVFGGFGVVAYLAAWLMVPEEGAEKPLLGGARPRQTAQVAIVIGIALAAVGLLGVWADAGLVFGGWPLVLVLFGAAVVWFVMERDRDDAGAPAGTGAAAAAAGGEGAAGDLPGGLADGATPAPERRRGSFAVTAITAGAVCVVVGIVGALDATGAVDLGWGGVAALAIVATGVALVVSSFFGGARALVPLGIVLALLLGGTAAAGVSFNSGIGERDHRVLHGDDLRGRYELGVGHLQLDLRGIELARGTTRVEADLDVGMIEIVADDGRFLDAGGTRTRRDGQASGGVDVKRTIVVGDGDRRLEIDAHVGVGVIAVGDRPGQDDDWEWSQRTLPGSGPFAGVLR</sequence>
<name>A0A840IE93_9ACTN</name>
<evidence type="ECO:0000256" key="4">
    <source>
        <dbReference type="ARBA" id="ARBA00022989"/>
    </source>
</evidence>
<feature type="transmembrane region" description="Helical" evidence="7">
    <location>
        <begin position="95"/>
        <end position="113"/>
    </location>
</feature>
<dbReference type="InterPro" id="IPR007168">
    <property type="entry name" value="Phageshock_PspC_N"/>
</dbReference>
<feature type="compositionally biased region" description="Polar residues" evidence="6">
    <location>
        <begin position="1"/>
        <end position="14"/>
    </location>
</feature>
<accession>A0A840IE93</accession>
<feature type="domain" description="Phage shock protein PspC N-terminal" evidence="8">
    <location>
        <begin position="20"/>
        <end position="77"/>
    </location>
</feature>
<feature type="region of interest" description="Disordered" evidence="6">
    <location>
        <begin position="1"/>
        <end position="24"/>
    </location>
</feature>
<dbReference type="GO" id="GO:0005886">
    <property type="term" value="C:plasma membrane"/>
    <property type="evidence" value="ECO:0007669"/>
    <property type="project" value="UniProtKB-SubCell"/>
</dbReference>
<keyword evidence="5 7" id="KW-0472">Membrane</keyword>